<comment type="catalytic activity">
    <reaction evidence="1">
        <text>inosine + phosphate = alpha-D-ribose 1-phosphate + hypoxanthine</text>
        <dbReference type="Rhea" id="RHEA:27646"/>
        <dbReference type="ChEBI" id="CHEBI:17368"/>
        <dbReference type="ChEBI" id="CHEBI:17596"/>
        <dbReference type="ChEBI" id="CHEBI:43474"/>
        <dbReference type="ChEBI" id="CHEBI:57720"/>
        <dbReference type="EC" id="2.4.2.1"/>
    </reaction>
    <physiologicalReaction direction="left-to-right" evidence="1">
        <dbReference type="Rhea" id="RHEA:27647"/>
    </physiologicalReaction>
</comment>
<dbReference type="AlphaFoldDB" id="A0A521DIQ6"/>
<dbReference type="GO" id="GO:0016787">
    <property type="term" value="F:hydrolase activity"/>
    <property type="evidence" value="ECO:0007669"/>
    <property type="project" value="UniProtKB-KW"/>
</dbReference>
<evidence type="ECO:0000256" key="1">
    <source>
        <dbReference type="ARBA" id="ARBA00000553"/>
    </source>
</evidence>
<dbReference type="PANTHER" id="PTHR30616:SF2">
    <property type="entry name" value="PURINE NUCLEOSIDE PHOSPHORYLASE LACC1"/>
    <property type="match status" value="1"/>
</dbReference>
<keyword evidence="5" id="KW-0378">Hydrolase</keyword>
<comment type="catalytic activity">
    <reaction evidence="8">
        <text>adenosine + phosphate = alpha-D-ribose 1-phosphate + adenine</text>
        <dbReference type="Rhea" id="RHEA:27642"/>
        <dbReference type="ChEBI" id="CHEBI:16335"/>
        <dbReference type="ChEBI" id="CHEBI:16708"/>
        <dbReference type="ChEBI" id="CHEBI:43474"/>
        <dbReference type="ChEBI" id="CHEBI:57720"/>
        <dbReference type="EC" id="2.4.2.1"/>
    </reaction>
    <physiologicalReaction direction="left-to-right" evidence="8">
        <dbReference type="Rhea" id="RHEA:27643"/>
    </physiologicalReaction>
</comment>
<evidence type="ECO:0000256" key="9">
    <source>
        <dbReference type="ARBA" id="ARBA00049893"/>
    </source>
</evidence>
<dbReference type="EMBL" id="FXTM01000021">
    <property type="protein sequence ID" value="SMO71498.1"/>
    <property type="molecule type" value="Genomic_DNA"/>
</dbReference>
<keyword evidence="11" id="KW-1185">Reference proteome</keyword>
<evidence type="ECO:0000256" key="8">
    <source>
        <dbReference type="ARBA" id="ARBA00048968"/>
    </source>
</evidence>
<comment type="catalytic activity">
    <reaction evidence="7">
        <text>adenosine + H2O + H(+) = inosine + NH4(+)</text>
        <dbReference type="Rhea" id="RHEA:24408"/>
        <dbReference type="ChEBI" id="CHEBI:15377"/>
        <dbReference type="ChEBI" id="CHEBI:15378"/>
        <dbReference type="ChEBI" id="CHEBI:16335"/>
        <dbReference type="ChEBI" id="CHEBI:17596"/>
        <dbReference type="ChEBI" id="CHEBI:28938"/>
        <dbReference type="EC" id="3.5.4.4"/>
    </reaction>
    <physiologicalReaction direction="left-to-right" evidence="7">
        <dbReference type="Rhea" id="RHEA:24409"/>
    </physiologicalReaction>
</comment>
<dbReference type="RefSeq" id="WP_142936017.1">
    <property type="nucleotide sequence ID" value="NZ_FXTM01000021.1"/>
</dbReference>
<evidence type="ECO:0008006" key="12">
    <source>
        <dbReference type="Google" id="ProtNLM"/>
    </source>
</evidence>
<dbReference type="Gene3D" id="3.60.140.10">
    <property type="entry name" value="CNF1/YfiH-like putative cysteine hydrolases"/>
    <property type="match status" value="1"/>
</dbReference>
<dbReference type="CDD" id="cd16833">
    <property type="entry name" value="YfiH"/>
    <property type="match status" value="1"/>
</dbReference>
<evidence type="ECO:0000256" key="6">
    <source>
        <dbReference type="ARBA" id="ARBA00022833"/>
    </source>
</evidence>
<evidence type="ECO:0000313" key="10">
    <source>
        <dbReference type="EMBL" id="SMO71498.1"/>
    </source>
</evidence>
<evidence type="ECO:0000256" key="5">
    <source>
        <dbReference type="ARBA" id="ARBA00022801"/>
    </source>
</evidence>
<dbReference type="InterPro" id="IPR038371">
    <property type="entry name" value="Cu_polyphenol_OxRdtase_sf"/>
</dbReference>
<protein>
    <recommendedName>
        <fullName evidence="12">Purine nucleoside phosphorylase</fullName>
    </recommendedName>
</protein>
<sequence>MNYEIFISEKPQDGREIKEIKGIPVVTPVQVHGGEVSFVASVPTVPPISDGLITDSKKIWIGVLTADCLPIFLVGEGAVGVVHAGWRGTLKGIAFNAASYMSKFTRVKKAILGVSICGGCYEVRSDVRNSFSKEYSSCFTEVGDGKLLFDLKCANRVQLKAAGVEVIEDLNFCTICNNDRFFSYRKEKTKKRTLSAIRLL</sequence>
<evidence type="ECO:0000313" key="11">
    <source>
        <dbReference type="Proteomes" id="UP000317315"/>
    </source>
</evidence>
<evidence type="ECO:0000256" key="4">
    <source>
        <dbReference type="ARBA" id="ARBA00022723"/>
    </source>
</evidence>
<proteinExistence type="inferred from homology"/>
<dbReference type="PANTHER" id="PTHR30616">
    <property type="entry name" value="UNCHARACTERIZED PROTEIN YFIH"/>
    <property type="match status" value="1"/>
</dbReference>
<keyword evidence="3" id="KW-0808">Transferase</keyword>
<accession>A0A521DIQ6</accession>
<dbReference type="Proteomes" id="UP000317315">
    <property type="component" value="Unassembled WGS sequence"/>
</dbReference>
<comment type="catalytic activity">
    <reaction evidence="9">
        <text>S-methyl-5'-thioadenosine + phosphate = 5-(methylsulfanyl)-alpha-D-ribose 1-phosphate + adenine</text>
        <dbReference type="Rhea" id="RHEA:11852"/>
        <dbReference type="ChEBI" id="CHEBI:16708"/>
        <dbReference type="ChEBI" id="CHEBI:17509"/>
        <dbReference type="ChEBI" id="CHEBI:43474"/>
        <dbReference type="ChEBI" id="CHEBI:58533"/>
        <dbReference type="EC" id="2.4.2.28"/>
    </reaction>
    <physiologicalReaction direction="left-to-right" evidence="9">
        <dbReference type="Rhea" id="RHEA:11853"/>
    </physiologicalReaction>
</comment>
<organism evidence="10 11">
    <name type="scientific">Balnearium lithotrophicum</name>
    <dbReference type="NCBI Taxonomy" id="223788"/>
    <lineage>
        <taxon>Bacteria</taxon>
        <taxon>Pseudomonadati</taxon>
        <taxon>Aquificota</taxon>
        <taxon>Aquificia</taxon>
        <taxon>Desulfurobacteriales</taxon>
        <taxon>Desulfurobacteriaceae</taxon>
        <taxon>Balnearium</taxon>
    </lineage>
</organism>
<evidence type="ECO:0000256" key="2">
    <source>
        <dbReference type="ARBA" id="ARBA00007353"/>
    </source>
</evidence>
<dbReference type="GO" id="GO:0017061">
    <property type="term" value="F:S-methyl-5-thioadenosine phosphorylase activity"/>
    <property type="evidence" value="ECO:0007669"/>
    <property type="project" value="UniProtKB-EC"/>
</dbReference>
<evidence type="ECO:0000256" key="3">
    <source>
        <dbReference type="ARBA" id="ARBA00022679"/>
    </source>
</evidence>
<name>A0A521DIQ6_9BACT</name>
<evidence type="ECO:0000256" key="7">
    <source>
        <dbReference type="ARBA" id="ARBA00047989"/>
    </source>
</evidence>
<dbReference type="Pfam" id="PF02578">
    <property type="entry name" value="Cu-oxidase_4"/>
    <property type="match status" value="1"/>
</dbReference>
<keyword evidence="4" id="KW-0479">Metal-binding</keyword>
<keyword evidence="6" id="KW-0862">Zinc</keyword>
<dbReference type="InterPro" id="IPR003730">
    <property type="entry name" value="Cu_polyphenol_OxRdtase"/>
</dbReference>
<dbReference type="InterPro" id="IPR011324">
    <property type="entry name" value="Cytotoxic_necrot_fac-like_cat"/>
</dbReference>
<dbReference type="OrthoDB" id="4279at2"/>
<comment type="similarity">
    <text evidence="2">Belongs to the purine nucleoside phosphorylase YfiH/LACC1 family.</text>
</comment>
<dbReference type="SUPFAM" id="SSF64438">
    <property type="entry name" value="CNF1/YfiH-like putative cysteine hydrolases"/>
    <property type="match status" value="1"/>
</dbReference>
<gene>
    <name evidence="10" type="ORF">SAMN06269117_12129</name>
</gene>
<reference evidence="10 11" key="1">
    <citation type="submission" date="2017-05" db="EMBL/GenBank/DDBJ databases">
        <authorList>
            <person name="Varghese N."/>
            <person name="Submissions S."/>
        </authorList>
    </citation>
    <scope>NUCLEOTIDE SEQUENCE [LARGE SCALE GENOMIC DNA]</scope>
    <source>
        <strain evidence="10 11">DSM 16304</strain>
    </source>
</reference>
<dbReference type="GO" id="GO:0005507">
    <property type="term" value="F:copper ion binding"/>
    <property type="evidence" value="ECO:0007669"/>
    <property type="project" value="TreeGrafter"/>
</dbReference>